<keyword evidence="4" id="KW-0396">Initiation factor</keyword>
<gene>
    <name evidence="11" type="ORF">LPLAT_LOCUS7520</name>
</gene>
<dbReference type="InterPro" id="IPR029044">
    <property type="entry name" value="Nucleotide-diphossugar_trans"/>
</dbReference>
<proteinExistence type="inferred from homology"/>
<dbReference type="GO" id="GO:0003743">
    <property type="term" value="F:translation initiation factor activity"/>
    <property type="evidence" value="ECO:0007669"/>
    <property type="project" value="UniProtKB-KW"/>
</dbReference>
<sequence length="111" mass="12229">MVHYNEFQAVVLAGGKGSRMTEFTVGQPKCLLPIANVPMIWSPLQILERSGFKEAIVVVSELAKSEVSTTFDRLGLKIKMEIVGIPGTEDLGTADSIRLIHGKIYNIQISW</sequence>
<dbReference type="PANTHER" id="PTHR45989">
    <property type="entry name" value="TRANSLATION INITIATION FACTOR EIF-2B SUBUNIT GAMMA"/>
    <property type="match status" value="1"/>
</dbReference>
<evidence type="ECO:0000313" key="12">
    <source>
        <dbReference type="Proteomes" id="UP001497644"/>
    </source>
</evidence>
<dbReference type="GO" id="GO:0005085">
    <property type="term" value="F:guanyl-nucleotide exchange factor activity"/>
    <property type="evidence" value="ECO:0007669"/>
    <property type="project" value="TreeGrafter"/>
</dbReference>
<comment type="subunit">
    <text evidence="9">Component of the translation initiation factor 2B (eIF2B) complex which is a heterodecamer of two sets of five different subunits: alpha, beta, gamma, delta and epsilon. Subunits alpha, beta and delta comprise a regulatory subcomplex and subunits epsilon and gamma comprise a catalytic subcomplex. Within the complex, the hexameric regulatory complex resides at the center, with the two heterodimeric catalytic subcomplexes bound on opposite sides.</text>
</comment>
<evidence type="ECO:0000256" key="2">
    <source>
        <dbReference type="ARBA" id="ARBA00007878"/>
    </source>
</evidence>
<dbReference type="AlphaFoldDB" id="A0AAV2NNM6"/>
<evidence type="ECO:0000256" key="1">
    <source>
        <dbReference type="ARBA" id="ARBA00004514"/>
    </source>
</evidence>
<comment type="function">
    <text evidence="8">Acts as a component of the translation initiation factor 2B (eIF2B) complex, which catalyzes the exchange of GDP for GTP on the eukaryotic initiation factor 2 (eIF2) complex gamma subunit. Its guanine nucleotide exchange factor activity is repressed when bound to eIF2 complex phosphorylated on the alpha subunit, thereby limiting the amount of methionyl-initiator methionine tRNA available to the ribosome and consequently global translation is repressed.</text>
</comment>
<dbReference type="GO" id="GO:0002183">
    <property type="term" value="P:cytoplasmic translational initiation"/>
    <property type="evidence" value="ECO:0007669"/>
    <property type="project" value="TreeGrafter"/>
</dbReference>
<dbReference type="Pfam" id="PF00483">
    <property type="entry name" value="NTP_transferase"/>
    <property type="match status" value="1"/>
</dbReference>
<name>A0AAV2NNM6_9HYME</name>
<evidence type="ECO:0000256" key="8">
    <source>
        <dbReference type="ARBA" id="ARBA00045373"/>
    </source>
</evidence>
<evidence type="ECO:0000256" key="5">
    <source>
        <dbReference type="ARBA" id="ARBA00022917"/>
    </source>
</evidence>
<accession>A0AAV2NNM6</accession>
<organism evidence="11 12">
    <name type="scientific">Lasius platythorax</name>
    <dbReference type="NCBI Taxonomy" id="488582"/>
    <lineage>
        <taxon>Eukaryota</taxon>
        <taxon>Metazoa</taxon>
        <taxon>Ecdysozoa</taxon>
        <taxon>Arthropoda</taxon>
        <taxon>Hexapoda</taxon>
        <taxon>Insecta</taxon>
        <taxon>Pterygota</taxon>
        <taxon>Neoptera</taxon>
        <taxon>Endopterygota</taxon>
        <taxon>Hymenoptera</taxon>
        <taxon>Apocrita</taxon>
        <taxon>Aculeata</taxon>
        <taxon>Formicoidea</taxon>
        <taxon>Formicidae</taxon>
        <taxon>Formicinae</taxon>
        <taxon>Lasius</taxon>
        <taxon>Lasius</taxon>
    </lineage>
</organism>
<dbReference type="GO" id="GO:0005851">
    <property type="term" value="C:eukaryotic translation initiation factor 2B complex"/>
    <property type="evidence" value="ECO:0007669"/>
    <property type="project" value="TreeGrafter"/>
</dbReference>
<evidence type="ECO:0000256" key="9">
    <source>
        <dbReference type="ARBA" id="ARBA00046432"/>
    </source>
</evidence>
<comment type="similarity">
    <text evidence="2">Belongs to the eIF-2B gamma/epsilon subunits family.</text>
</comment>
<dbReference type="PANTHER" id="PTHR45989:SF1">
    <property type="entry name" value="TRANSLATION INITIATION FACTOR EIF-2B SUBUNIT GAMMA"/>
    <property type="match status" value="1"/>
</dbReference>
<dbReference type="Gene3D" id="3.90.550.10">
    <property type="entry name" value="Spore Coat Polysaccharide Biosynthesis Protein SpsA, Chain A"/>
    <property type="match status" value="1"/>
</dbReference>
<evidence type="ECO:0000256" key="4">
    <source>
        <dbReference type="ARBA" id="ARBA00022540"/>
    </source>
</evidence>
<evidence type="ECO:0000256" key="6">
    <source>
        <dbReference type="ARBA" id="ARBA00044196"/>
    </source>
</evidence>
<keyword evidence="3" id="KW-0963">Cytoplasm</keyword>
<protein>
    <recommendedName>
        <fullName evidence="6">Translation initiation factor eIF2B subunit gamma</fullName>
    </recommendedName>
    <alternativeName>
        <fullName evidence="7">eIF2B GDP-GTP exchange factor subunit gamma</fullName>
    </alternativeName>
</protein>
<dbReference type="InterPro" id="IPR005835">
    <property type="entry name" value="NTP_transferase_dom"/>
</dbReference>
<comment type="subcellular location">
    <subcellularLocation>
        <location evidence="1">Cytoplasm</location>
        <location evidence="1">Cytosol</location>
    </subcellularLocation>
</comment>
<feature type="domain" description="Nucleotidyl transferase" evidence="10">
    <location>
        <begin position="9"/>
        <end position="102"/>
    </location>
</feature>
<evidence type="ECO:0000313" key="11">
    <source>
        <dbReference type="EMBL" id="CAL1681509.1"/>
    </source>
</evidence>
<keyword evidence="5" id="KW-0648">Protein biosynthesis</keyword>
<dbReference type="SUPFAM" id="SSF53448">
    <property type="entry name" value="Nucleotide-diphospho-sugar transferases"/>
    <property type="match status" value="1"/>
</dbReference>
<dbReference type="InterPro" id="IPR051960">
    <property type="entry name" value="eIF2B_gamma"/>
</dbReference>
<evidence type="ECO:0000256" key="7">
    <source>
        <dbReference type="ARBA" id="ARBA00044229"/>
    </source>
</evidence>
<dbReference type="Proteomes" id="UP001497644">
    <property type="component" value="Chromosome 3"/>
</dbReference>
<evidence type="ECO:0000259" key="10">
    <source>
        <dbReference type="Pfam" id="PF00483"/>
    </source>
</evidence>
<dbReference type="GO" id="GO:0005829">
    <property type="term" value="C:cytosol"/>
    <property type="evidence" value="ECO:0007669"/>
    <property type="project" value="UniProtKB-SubCell"/>
</dbReference>
<dbReference type="EMBL" id="OZ034826">
    <property type="protein sequence ID" value="CAL1681509.1"/>
    <property type="molecule type" value="Genomic_DNA"/>
</dbReference>
<reference evidence="11" key="1">
    <citation type="submission" date="2024-04" db="EMBL/GenBank/DDBJ databases">
        <authorList>
            <consortium name="Molecular Ecology Group"/>
        </authorList>
    </citation>
    <scope>NUCLEOTIDE SEQUENCE</scope>
</reference>
<evidence type="ECO:0000256" key="3">
    <source>
        <dbReference type="ARBA" id="ARBA00022490"/>
    </source>
</evidence>
<keyword evidence="12" id="KW-1185">Reference proteome</keyword>